<dbReference type="InterPro" id="IPR002934">
    <property type="entry name" value="Polymerase_NTP_transf_dom"/>
</dbReference>
<dbReference type="PANTHER" id="PTHR33571">
    <property type="entry name" value="SSL8005 PROTEIN"/>
    <property type="match status" value="1"/>
</dbReference>
<keyword evidence="2" id="KW-1277">Toxin-antitoxin system</keyword>
<keyword evidence="7" id="KW-0067">ATP-binding</keyword>
<dbReference type="KEGG" id="oac:Oscil6304_2461"/>
<evidence type="ECO:0000256" key="5">
    <source>
        <dbReference type="ARBA" id="ARBA00022723"/>
    </source>
</evidence>
<sequence>MIPLLTMNTINHNLELPFAQIQEFCQRWHITEFALFGSVLRDDFRPDSDIDVLVTFDPQFQRSLSETIQMRQELETLFGREVDLIVKTAIVKSENWLRRQHILESAQVIYASRDRIPDGYCNF</sequence>
<evidence type="ECO:0000256" key="9">
    <source>
        <dbReference type="ARBA" id="ARBA00038276"/>
    </source>
</evidence>
<keyword evidence="4" id="KW-0548">Nucleotidyltransferase</keyword>
<keyword evidence="6" id="KW-0547">Nucleotide-binding</keyword>
<dbReference type="CDD" id="cd05403">
    <property type="entry name" value="NT_KNTase_like"/>
    <property type="match status" value="1"/>
</dbReference>
<dbReference type="PANTHER" id="PTHR33571:SF12">
    <property type="entry name" value="BSL3053 PROTEIN"/>
    <property type="match status" value="1"/>
</dbReference>
<evidence type="ECO:0000256" key="6">
    <source>
        <dbReference type="ARBA" id="ARBA00022741"/>
    </source>
</evidence>
<dbReference type="EMBL" id="CP003607">
    <property type="protein sequence ID" value="AFY82083.1"/>
    <property type="molecule type" value="Genomic_DNA"/>
</dbReference>
<gene>
    <name evidence="11" type="ORF">Oscil6304_2461</name>
</gene>
<comment type="similarity">
    <text evidence="9">Belongs to the MntA antitoxin family.</text>
</comment>
<dbReference type="GO" id="GO:0046872">
    <property type="term" value="F:metal ion binding"/>
    <property type="evidence" value="ECO:0007669"/>
    <property type="project" value="UniProtKB-KW"/>
</dbReference>
<dbReference type="Proteomes" id="UP000010367">
    <property type="component" value="Chromosome"/>
</dbReference>
<dbReference type="InterPro" id="IPR043519">
    <property type="entry name" value="NT_sf"/>
</dbReference>
<comment type="cofactor">
    <cofactor evidence="1">
        <name>Mg(2+)</name>
        <dbReference type="ChEBI" id="CHEBI:18420"/>
    </cofactor>
</comment>
<name>K9TI54_9CYAN</name>
<evidence type="ECO:0000256" key="1">
    <source>
        <dbReference type="ARBA" id="ARBA00001946"/>
    </source>
</evidence>
<evidence type="ECO:0000256" key="8">
    <source>
        <dbReference type="ARBA" id="ARBA00022842"/>
    </source>
</evidence>
<proteinExistence type="inferred from homology"/>
<evidence type="ECO:0000256" key="4">
    <source>
        <dbReference type="ARBA" id="ARBA00022695"/>
    </source>
</evidence>
<keyword evidence="5" id="KW-0479">Metal-binding</keyword>
<dbReference type="AlphaFoldDB" id="K9TI54"/>
<reference evidence="11 12" key="1">
    <citation type="submission" date="2012-06" db="EMBL/GenBank/DDBJ databases">
        <title>Finished chromosome of genome of Oscillatoria acuminata PCC 6304.</title>
        <authorList>
            <consortium name="US DOE Joint Genome Institute"/>
            <person name="Gugger M."/>
            <person name="Coursin T."/>
            <person name="Rippka R."/>
            <person name="Tandeau De Marsac N."/>
            <person name="Huntemann M."/>
            <person name="Wei C.-L."/>
            <person name="Han J."/>
            <person name="Detter J.C."/>
            <person name="Han C."/>
            <person name="Tapia R."/>
            <person name="Davenport K."/>
            <person name="Daligault H."/>
            <person name="Erkkila T."/>
            <person name="Gu W."/>
            <person name="Munk A.C.C."/>
            <person name="Teshima H."/>
            <person name="Xu Y."/>
            <person name="Chain P."/>
            <person name="Chen A."/>
            <person name="Krypides N."/>
            <person name="Mavromatis K."/>
            <person name="Markowitz V."/>
            <person name="Szeto E."/>
            <person name="Ivanova N."/>
            <person name="Mikhailova N."/>
            <person name="Ovchinnikova G."/>
            <person name="Pagani I."/>
            <person name="Pati A."/>
            <person name="Goodwin L."/>
            <person name="Peters L."/>
            <person name="Pitluck S."/>
            <person name="Woyke T."/>
            <person name="Kerfeld C."/>
        </authorList>
    </citation>
    <scope>NUCLEOTIDE SEQUENCE [LARGE SCALE GENOMIC DNA]</scope>
    <source>
        <strain evidence="11 12">PCC 6304</strain>
    </source>
</reference>
<dbReference type="GO" id="GO:0005524">
    <property type="term" value="F:ATP binding"/>
    <property type="evidence" value="ECO:0007669"/>
    <property type="project" value="UniProtKB-KW"/>
</dbReference>
<evidence type="ECO:0000256" key="7">
    <source>
        <dbReference type="ARBA" id="ARBA00022840"/>
    </source>
</evidence>
<dbReference type="GO" id="GO:0016779">
    <property type="term" value="F:nucleotidyltransferase activity"/>
    <property type="evidence" value="ECO:0007669"/>
    <property type="project" value="UniProtKB-KW"/>
</dbReference>
<dbReference type="HOGENOM" id="CLU_130257_4_1_3"/>
<keyword evidence="3 11" id="KW-0808">Transferase</keyword>
<protein>
    <submittedName>
        <fullName evidence="11">Putative nucleotidyltransferase</fullName>
    </submittedName>
</protein>
<dbReference type="PATRIC" id="fig|56110.3.peg.2931"/>
<keyword evidence="8" id="KW-0460">Magnesium</keyword>
<dbReference type="STRING" id="56110.Oscil6304_2461"/>
<evidence type="ECO:0000256" key="2">
    <source>
        <dbReference type="ARBA" id="ARBA00022649"/>
    </source>
</evidence>
<organism evidence="11 12">
    <name type="scientific">Oscillatoria acuminata PCC 6304</name>
    <dbReference type="NCBI Taxonomy" id="56110"/>
    <lineage>
        <taxon>Bacteria</taxon>
        <taxon>Bacillati</taxon>
        <taxon>Cyanobacteriota</taxon>
        <taxon>Cyanophyceae</taxon>
        <taxon>Oscillatoriophycideae</taxon>
        <taxon>Oscillatoriales</taxon>
        <taxon>Oscillatoriaceae</taxon>
        <taxon>Oscillatoria</taxon>
    </lineage>
</organism>
<dbReference type="InterPro" id="IPR052038">
    <property type="entry name" value="Type-VII_TA_antitoxin"/>
</dbReference>
<dbReference type="Pfam" id="PF01909">
    <property type="entry name" value="NTP_transf_2"/>
    <property type="match status" value="1"/>
</dbReference>
<feature type="domain" description="Polymerase nucleotidyl transferase" evidence="10">
    <location>
        <begin position="21"/>
        <end position="108"/>
    </location>
</feature>
<dbReference type="SUPFAM" id="SSF81301">
    <property type="entry name" value="Nucleotidyltransferase"/>
    <property type="match status" value="1"/>
</dbReference>
<evidence type="ECO:0000259" key="10">
    <source>
        <dbReference type="Pfam" id="PF01909"/>
    </source>
</evidence>
<keyword evidence="12" id="KW-1185">Reference proteome</keyword>
<evidence type="ECO:0000313" key="12">
    <source>
        <dbReference type="Proteomes" id="UP000010367"/>
    </source>
</evidence>
<dbReference type="eggNOG" id="COG1669">
    <property type="taxonomic scope" value="Bacteria"/>
</dbReference>
<dbReference type="InParanoid" id="K9TI54"/>
<evidence type="ECO:0000256" key="3">
    <source>
        <dbReference type="ARBA" id="ARBA00022679"/>
    </source>
</evidence>
<dbReference type="Gene3D" id="3.30.460.10">
    <property type="entry name" value="Beta Polymerase, domain 2"/>
    <property type="match status" value="1"/>
</dbReference>
<accession>K9TI54</accession>
<evidence type="ECO:0000313" key="11">
    <source>
        <dbReference type="EMBL" id="AFY82083.1"/>
    </source>
</evidence>